<accession>A0A7V2AVZ2</accession>
<keyword evidence="5 7" id="KW-0411">Iron-sulfur</keyword>
<comment type="similarity">
    <text evidence="1">Belongs to the complex I 24 kDa subunit family.</text>
</comment>
<comment type="cofactor">
    <cofactor evidence="6">
        <name>[2Fe-2S] cluster</name>
        <dbReference type="ChEBI" id="CHEBI:190135"/>
    </cofactor>
</comment>
<dbReference type="Gene3D" id="1.10.10.1590">
    <property type="entry name" value="NADH-quinone oxidoreductase subunit E"/>
    <property type="match status" value="1"/>
</dbReference>
<evidence type="ECO:0000256" key="2">
    <source>
        <dbReference type="ARBA" id="ARBA00022714"/>
    </source>
</evidence>
<evidence type="ECO:0000256" key="4">
    <source>
        <dbReference type="ARBA" id="ARBA00023004"/>
    </source>
</evidence>
<dbReference type="InterPro" id="IPR042128">
    <property type="entry name" value="NuoE_dom"/>
</dbReference>
<dbReference type="SUPFAM" id="SSF52833">
    <property type="entry name" value="Thioredoxin-like"/>
    <property type="match status" value="1"/>
</dbReference>
<evidence type="ECO:0000256" key="6">
    <source>
        <dbReference type="ARBA" id="ARBA00034078"/>
    </source>
</evidence>
<name>A0A7V2AVZ2_UNCEI</name>
<dbReference type="EC" id="1.6.5.11" evidence="9"/>
<evidence type="ECO:0000256" key="3">
    <source>
        <dbReference type="ARBA" id="ARBA00022723"/>
    </source>
</evidence>
<dbReference type="EMBL" id="DSEC01000537">
    <property type="protein sequence ID" value="HER44278.1"/>
    <property type="molecule type" value="Genomic_DNA"/>
</dbReference>
<comment type="caution">
    <text evidence="9">The sequence shown here is derived from an EMBL/GenBank/DDBJ whole genome shotgun (WGS) entry which is preliminary data.</text>
</comment>
<dbReference type="AlphaFoldDB" id="A0A7V2AVZ2"/>
<dbReference type="Gene3D" id="3.40.30.10">
    <property type="entry name" value="Glutaredoxin"/>
    <property type="match status" value="1"/>
</dbReference>
<dbReference type="Proteomes" id="UP000886069">
    <property type="component" value="Unassembled WGS sequence"/>
</dbReference>
<dbReference type="PANTHER" id="PTHR43342">
    <property type="entry name" value="NADH-QUINONE OXIDOREDUCTASE, E SUBUNIT"/>
    <property type="match status" value="1"/>
</dbReference>
<dbReference type="CDD" id="cd03064">
    <property type="entry name" value="TRX_Fd_NuoE"/>
    <property type="match status" value="1"/>
</dbReference>
<dbReference type="NCBIfam" id="NF005722">
    <property type="entry name" value="PRK07539.1-2"/>
    <property type="match status" value="1"/>
</dbReference>
<keyword evidence="9" id="KW-0560">Oxidoreductase</keyword>
<dbReference type="PIRSF" id="PIRSF000216">
    <property type="entry name" value="NADH_DH_24kDa"/>
    <property type="match status" value="1"/>
</dbReference>
<protein>
    <submittedName>
        <fullName evidence="9">NADH-quinone oxidoreductase subunit NuoE</fullName>
        <ecNumber evidence="9">1.6.5.11</ecNumber>
    </submittedName>
</protein>
<sequence length="170" mass="18608">MEDNFSYRLWRYDGAPGELIPLLQSAQDHFGYIPRRAITYISGVTGIPESEIYGVITFYSQFRLQPMGKYVIKACAGTACHVSGSKMIIETIEDELGVEVGGTSEDGLFTLNTVACIGCCSLAPVIMINDDTHGRLTPSSLRKLLRQYKRKEQSASAKDADAGCADRTGE</sequence>
<evidence type="ECO:0000256" key="8">
    <source>
        <dbReference type="SAM" id="MobiDB-lite"/>
    </source>
</evidence>
<gene>
    <name evidence="9" type="primary">nuoE</name>
    <name evidence="9" type="ORF">ENO08_07455</name>
</gene>
<dbReference type="InterPro" id="IPR036249">
    <property type="entry name" value="Thioredoxin-like_sf"/>
</dbReference>
<feature type="binding site" evidence="7">
    <location>
        <position position="116"/>
    </location>
    <ligand>
        <name>[2Fe-2S] cluster</name>
        <dbReference type="ChEBI" id="CHEBI:190135"/>
    </ligand>
</feature>
<feature type="region of interest" description="Disordered" evidence="8">
    <location>
        <begin position="151"/>
        <end position="170"/>
    </location>
</feature>
<dbReference type="Pfam" id="PF01257">
    <property type="entry name" value="2Fe-2S_thioredx"/>
    <property type="match status" value="1"/>
</dbReference>
<keyword evidence="3 7" id="KW-0479">Metal-binding</keyword>
<evidence type="ECO:0000256" key="7">
    <source>
        <dbReference type="PIRSR" id="PIRSR000216-1"/>
    </source>
</evidence>
<dbReference type="PANTHER" id="PTHR43342:SF1">
    <property type="entry name" value="BIFURCATING [FEFE] HYDROGENASE GAMMA SUBUNIT"/>
    <property type="match status" value="1"/>
</dbReference>
<feature type="compositionally biased region" description="Basic and acidic residues" evidence="8">
    <location>
        <begin position="151"/>
        <end position="161"/>
    </location>
</feature>
<dbReference type="InterPro" id="IPR041921">
    <property type="entry name" value="NuoE_N"/>
</dbReference>
<feature type="binding site" evidence="7">
    <location>
        <position position="75"/>
    </location>
    <ligand>
        <name>[2Fe-2S] cluster</name>
        <dbReference type="ChEBI" id="CHEBI:190135"/>
    </ligand>
</feature>
<evidence type="ECO:0000256" key="5">
    <source>
        <dbReference type="ARBA" id="ARBA00023014"/>
    </source>
</evidence>
<evidence type="ECO:0000256" key="1">
    <source>
        <dbReference type="ARBA" id="ARBA00010643"/>
    </source>
</evidence>
<evidence type="ECO:0000313" key="9">
    <source>
        <dbReference type="EMBL" id="HER44278.1"/>
    </source>
</evidence>
<reference evidence="9" key="1">
    <citation type="journal article" date="2020" name="mSystems">
        <title>Genome- and Community-Level Interaction Insights into Carbon Utilization and Element Cycling Functions of Hydrothermarchaeota in Hydrothermal Sediment.</title>
        <authorList>
            <person name="Zhou Z."/>
            <person name="Liu Y."/>
            <person name="Xu W."/>
            <person name="Pan J."/>
            <person name="Luo Z.H."/>
            <person name="Li M."/>
        </authorList>
    </citation>
    <scope>NUCLEOTIDE SEQUENCE [LARGE SCALE GENOMIC DNA]</scope>
    <source>
        <strain evidence="9">SpSt-1233</strain>
    </source>
</reference>
<dbReference type="GO" id="GO:0016491">
    <property type="term" value="F:oxidoreductase activity"/>
    <property type="evidence" value="ECO:0007669"/>
    <property type="project" value="UniProtKB-KW"/>
</dbReference>
<dbReference type="GO" id="GO:0051537">
    <property type="term" value="F:2 iron, 2 sulfur cluster binding"/>
    <property type="evidence" value="ECO:0007669"/>
    <property type="project" value="UniProtKB-KW"/>
</dbReference>
<organism evidence="9">
    <name type="scientific">Eiseniibacteriota bacterium</name>
    <dbReference type="NCBI Taxonomy" id="2212470"/>
    <lineage>
        <taxon>Bacteria</taxon>
        <taxon>Candidatus Eiseniibacteriota</taxon>
    </lineage>
</organism>
<dbReference type="InterPro" id="IPR002023">
    <property type="entry name" value="NuoE-like"/>
</dbReference>
<keyword evidence="2 7" id="KW-0001">2Fe-2S</keyword>
<dbReference type="InterPro" id="IPR028431">
    <property type="entry name" value="NADP_DH_HndA-like"/>
</dbReference>
<feature type="binding site" evidence="7">
    <location>
        <position position="80"/>
    </location>
    <ligand>
        <name>[2Fe-2S] cluster</name>
        <dbReference type="ChEBI" id="CHEBI:190135"/>
    </ligand>
</feature>
<keyword evidence="4 7" id="KW-0408">Iron</keyword>
<feature type="binding site" evidence="7">
    <location>
        <position position="120"/>
    </location>
    <ligand>
        <name>[2Fe-2S] cluster</name>
        <dbReference type="ChEBI" id="CHEBI:190135"/>
    </ligand>
</feature>
<dbReference type="FunFam" id="3.40.30.10:FF:000015">
    <property type="entry name" value="NADH-quinone oxidoreductase subunit E"/>
    <property type="match status" value="1"/>
</dbReference>
<comment type="cofactor">
    <cofactor evidence="7">
        <name>[2Fe-2S] cluster</name>
        <dbReference type="ChEBI" id="CHEBI:190135"/>
    </cofactor>
    <text evidence="7">Binds 1 [2Fe-2S] cluster.</text>
</comment>
<dbReference type="GO" id="GO:0046872">
    <property type="term" value="F:metal ion binding"/>
    <property type="evidence" value="ECO:0007669"/>
    <property type="project" value="UniProtKB-KW"/>
</dbReference>
<proteinExistence type="inferred from homology"/>